<dbReference type="Proteomes" id="UP000520814">
    <property type="component" value="Unassembled WGS sequence"/>
</dbReference>
<dbReference type="RefSeq" id="WP_184203366.1">
    <property type="nucleotide sequence ID" value="NZ_JACHGW010000006.1"/>
</dbReference>
<dbReference type="AlphaFoldDB" id="A0A7W9W9G6"/>
<dbReference type="EMBL" id="JACHGW010000006">
    <property type="protein sequence ID" value="MBB6053266.1"/>
    <property type="molecule type" value="Genomic_DNA"/>
</dbReference>
<dbReference type="Pfam" id="PF02924">
    <property type="entry name" value="HDPD"/>
    <property type="match status" value="1"/>
</dbReference>
<protein>
    <recommendedName>
        <fullName evidence="3">Bacteriophage lambda head decoration protein D</fullName>
    </recommendedName>
</protein>
<organism evidence="1 2">
    <name type="scientific">Armatimonas rosea</name>
    <dbReference type="NCBI Taxonomy" id="685828"/>
    <lineage>
        <taxon>Bacteria</taxon>
        <taxon>Bacillati</taxon>
        <taxon>Armatimonadota</taxon>
        <taxon>Armatimonadia</taxon>
        <taxon>Armatimonadales</taxon>
        <taxon>Armatimonadaceae</taxon>
        <taxon>Armatimonas</taxon>
    </lineage>
</organism>
<keyword evidence="2" id="KW-1185">Reference proteome</keyword>
<sequence length="146" mass="15067">MSALIYSSNASKLEPAFDPSEARTMAGRFIASTTFAKGTIIGQITAAGATQGQFKPYASGNTDGSQVAVGIVTYDFVTDANGNVILGPAGSAADLGRGNNPTAEFYYKGAFYQTELTGLDATAISSFKAREFGITGVGNGKVLYIP</sequence>
<reference evidence="1 2" key="1">
    <citation type="submission" date="2020-08" db="EMBL/GenBank/DDBJ databases">
        <title>Genomic Encyclopedia of Type Strains, Phase IV (KMG-IV): sequencing the most valuable type-strain genomes for metagenomic binning, comparative biology and taxonomic classification.</title>
        <authorList>
            <person name="Goeker M."/>
        </authorList>
    </citation>
    <scope>NUCLEOTIDE SEQUENCE [LARGE SCALE GENOMIC DNA]</scope>
    <source>
        <strain evidence="1 2">DSM 23562</strain>
    </source>
</reference>
<evidence type="ECO:0000313" key="2">
    <source>
        <dbReference type="Proteomes" id="UP000520814"/>
    </source>
</evidence>
<name>A0A7W9W9G6_ARMRO</name>
<gene>
    <name evidence="1" type="ORF">HNQ39_005100</name>
</gene>
<proteinExistence type="predicted"/>
<accession>A0A7W9W9G6</accession>
<evidence type="ECO:0000313" key="1">
    <source>
        <dbReference type="EMBL" id="MBB6053266.1"/>
    </source>
</evidence>
<comment type="caution">
    <text evidence="1">The sequence shown here is derived from an EMBL/GenBank/DDBJ whole genome shotgun (WGS) entry which is preliminary data.</text>
</comment>
<evidence type="ECO:0008006" key="3">
    <source>
        <dbReference type="Google" id="ProtNLM"/>
    </source>
</evidence>
<dbReference type="InterPro" id="IPR004195">
    <property type="entry name" value="Head_decoration_D"/>
</dbReference>